<evidence type="ECO:0000313" key="2">
    <source>
        <dbReference type="EMBL" id="CEM07078.1"/>
    </source>
</evidence>
<feature type="region of interest" description="Disordered" evidence="1">
    <location>
        <begin position="241"/>
        <end position="264"/>
    </location>
</feature>
<name>A0A0G4F499_9ALVE</name>
<feature type="compositionally biased region" description="Low complexity" evidence="1">
    <location>
        <begin position="192"/>
        <end position="208"/>
    </location>
</feature>
<organism evidence="2">
    <name type="scientific">Chromera velia CCMP2878</name>
    <dbReference type="NCBI Taxonomy" id="1169474"/>
    <lineage>
        <taxon>Eukaryota</taxon>
        <taxon>Sar</taxon>
        <taxon>Alveolata</taxon>
        <taxon>Colpodellida</taxon>
        <taxon>Chromeraceae</taxon>
        <taxon>Chromera</taxon>
    </lineage>
</organism>
<proteinExistence type="predicted"/>
<sequence length="279" mass="30169">MQAQERPLSLQGKAVDVYKPTFPARCAHLRSQISILLNSQEEVLHKDLRRFFDIQGDGFARSRVRLSVDQRELAHLSELDLLSPSSMRFKKNFTLPAFEDLQVSGAQQSPSGAAGALRRNTSRLELDQLEEALEVRSPTVVKFKEGRGRGSLQKSSSSLWLSSPPAGNEPEKGGEDSMTLLSGPLSPKRLRSSFASRRSASRLSSVSPQVSRGFKAEINALLSSSTGGGVRRATLSASGVLEGGQGAGGMPASPAGSNFREFKRRQTRADVDDVLSMLG</sequence>
<evidence type="ECO:0000256" key="1">
    <source>
        <dbReference type="SAM" id="MobiDB-lite"/>
    </source>
</evidence>
<gene>
    <name evidence="2" type="ORF">Cvel_15135</name>
</gene>
<accession>A0A0G4F499</accession>
<dbReference type="EMBL" id="CDMZ01000116">
    <property type="protein sequence ID" value="CEM07078.1"/>
    <property type="molecule type" value="Genomic_DNA"/>
</dbReference>
<reference evidence="2" key="1">
    <citation type="submission" date="2014-11" db="EMBL/GenBank/DDBJ databases">
        <authorList>
            <person name="Otto D Thomas"/>
            <person name="Naeem Raeece"/>
        </authorList>
    </citation>
    <scope>NUCLEOTIDE SEQUENCE</scope>
</reference>
<dbReference type="AlphaFoldDB" id="A0A0G4F499"/>
<feature type="region of interest" description="Disordered" evidence="1">
    <location>
        <begin position="144"/>
        <end position="208"/>
    </location>
</feature>
<dbReference type="VEuPathDB" id="CryptoDB:Cvel_15135"/>
<feature type="compositionally biased region" description="Low complexity" evidence="1">
    <location>
        <begin position="151"/>
        <end position="163"/>
    </location>
</feature>
<protein>
    <submittedName>
        <fullName evidence="2">Uncharacterized protein</fullName>
    </submittedName>
</protein>